<keyword evidence="6" id="KW-1185">Reference proteome</keyword>
<proteinExistence type="predicted"/>
<evidence type="ECO:0000256" key="1">
    <source>
        <dbReference type="SAM" id="MobiDB-lite"/>
    </source>
</evidence>
<dbReference type="EMBL" id="QXFT01000985">
    <property type="protein sequence ID" value="KAE9332053.1"/>
    <property type="molecule type" value="Genomic_DNA"/>
</dbReference>
<reference evidence="5 7" key="1">
    <citation type="submission" date="2018-09" db="EMBL/GenBank/DDBJ databases">
        <title>Genomic investigation of the strawberry pathogen Phytophthora fragariae indicates pathogenicity is determined by transcriptional variation in three key races.</title>
        <authorList>
            <person name="Adams T.M."/>
            <person name="Armitage A.D."/>
            <person name="Sobczyk M.K."/>
            <person name="Bates H.J."/>
            <person name="Dunwell J.M."/>
            <person name="Nellist C.F."/>
            <person name="Harrison R.J."/>
        </authorList>
    </citation>
    <scope>NUCLEOTIDE SEQUENCE [LARGE SCALE GENOMIC DNA]</scope>
    <source>
        <strain evidence="2 5">SCRP249</strain>
        <strain evidence="3 7">SCRP324</strain>
        <strain evidence="4 6">SCRP333</strain>
    </source>
</reference>
<sequence length="108" mass="12070">MASIYFYYNELLRQSADQAVSRGMSAQSTPDQYEELQQQAESSEKKQRGHPSDPEEQGNQDEDAALKMVLNTEATLAALQPRMNRLAYLHTSGNVNLEVLARSLGPKL</sequence>
<organism evidence="3 7">
    <name type="scientific">Phytophthora rubi</name>
    <dbReference type="NCBI Taxonomy" id="129364"/>
    <lineage>
        <taxon>Eukaryota</taxon>
        <taxon>Sar</taxon>
        <taxon>Stramenopiles</taxon>
        <taxon>Oomycota</taxon>
        <taxon>Peronosporomycetes</taxon>
        <taxon>Peronosporales</taxon>
        <taxon>Peronosporaceae</taxon>
        <taxon>Phytophthora</taxon>
    </lineage>
</organism>
<protein>
    <submittedName>
        <fullName evidence="3">Uncharacterized protein</fullName>
    </submittedName>
</protein>
<evidence type="ECO:0000313" key="2">
    <source>
        <dbReference type="EMBL" id="KAE9019112.1"/>
    </source>
</evidence>
<accession>A0A6A3MJ55</accession>
<name>A0A6A3MJ55_9STRA</name>
<evidence type="ECO:0000313" key="6">
    <source>
        <dbReference type="Proteomes" id="UP000434957"/>
    </source>
</evidence>
<evidence type="ECO:0000313" key="5">
    <source>
        <dbReference type="Proteomes" id="UP000429607"/>
    </source>
</evidence>
<feature type="region of interest" description="Disordered" evidence="1">
    <location>
        <begin position="18"/>
        <end position="64"/>
    </location>
</feature>
<dbReference type="AlphaFoldDB" id="A0A6A3MJ55"/>
<feature type="compositionally biased region" description="Acidic residues" evidence="1">
    <location>
        <begin position="54"/>
        <end position="63"/>
    </location>
</feature>
<dbReference type="OrthoDB" id="99691at2759"/>
<dbReference type="Proteomes" id="UP000435112">
    <property type="component" value="Unassembled WGS sequence"/>
</dbReference>
<comment type="caution">
    <text evidence="3">The sequence shown here is derived from an EMBL/GenBank/DDBJ whole genome shotgun (WGS) entry which is preliminary data.</text>
</comment>
<evidence type="ECO:0000313" key="4">
    <source>
        <dbReference type="EMBL" id="KAE9332053.1"/>
    </source>
</evidence>
<feature type="compositionally biased region" description="Polar residues" evidence="1">
    <location>
        <begin position="24"/>
        <end position="41"/>
    </location>
</feature>
<evidence type="ECO:0000313" key="3">
    <source>
        <dbReference type="EMBL" id="KAE9032651.1"/>
    </source>
</evidence>
<dbReference type="Proteomes" id="UP000429607">
    <property type="component" value="Unassembled WGS sequence"/>
</dbReference>
<dbReference type="Proteomes" id="UP000434957">
    <property type="component" value="Unassembled WGS sequence"/>
</dbReference>
<dbReference type="EMBL" id="QXFU01000474">
    <property type="protein sequence ID" value="KAE9032651.1"/>
    <property type="molecule type" value="Genomic_DNA"/>
</dbReference>
<dbReference type="EMBL" id="QXFV01000980">
    <property type="protein sequence ID" value="KAE9019112.1"/>
    <property type="molecule type" value="Genomic_DNA"/>
</dbReference>
<feature type="compositionally biased region" description="Basic and acidic residues" evidence="1">
    <location>
        <begin position="42"/>
        <end position="53"/>
    </location>
</feature>
<evidence type="ECO:0000313" key="7">
    <source>
        <dbReference type="Proteomes" id="UP000435112"/>
    </source>
</evidence>
<gene>
    <name evidence="2" type="ORF">PR001_g13964</name>
    <name evidence="3" type="ORF">PR002_g9065</name>
    <name evidence="4" type="ORF">PR003_g14714</name>
</gene>